<evidence type="ECO:0000256" key="2">
    <source>
        <dbReference type="ARBA" id="ARBA00022695"/>
    </source>
</evidence>
<dbReference type="PANTHER" id="PTHR42866">
    <property type="entry name" value="3-DEOXY-MANNO-OCTULOSONATE CYTIDYLYLTRANSFERASE"/>
    <property type="match status" value="1"/>
</dbReference>
<evidence type="ECO:0000313" key="4">
    <source>
        <dbReference type="EMBL" id="KAK8963902.1"/>
    </source>
</evidence>
<keyword evidence="3" id="KW-0812">Transmembrane</keyword>
<dbReference type="InterPro" id="IPR029044">
    <property type="entry name" value="Nucleotide-diphossugar_trans"/>
</dbReference>
<dbReference type="PANTHER" id="PTHR42866:SF2">
    <property type="entry name" value="3-DEOXY-MANNO-OCTULOSONATE CYTIDYLYLTRANSFERASE, MITOCHONDRIAL"/>
    <property type="match status" value="1"/>
</dbReference>
<keyword evidence="3" id="KW-1133">Transmembrane helix</keyword>
<keyword evidence="1" id="KW-0808">Transferase</keyword>
<sequence length="133" mass="14166">MVVCTSGSESSGSTSKAWIFHSLLIGAAVTAAAASTVSHRSFFRRILRRGGYQSQVIGIIPARFASSRFPGKPLVQILEKPMIQHSSRGTTLQLTPNLKPATGSPITPSPSHIHPLEYCQRGSMPPPAAGIIF</sequence>
<reference evidence="4 5" key="1">
    <citation type="journal article" date="2022" name="Nat. Plants">
        <title>Genomes of leafy and leafless Platanthera orchids illuminate the evolution of mycoheterotrophy.</title>
        <authorList>
            <person name="Li M.H."/>
            <person name="Liu K.W."/>
            <person name="Li Z."/>
            <person name="Lu H.C."/>
            <person name="Ye Q.L."/>
            <person name="Zhang D."/>
            <person name="Wang J.Y."/>
            <person name="Li Y.F."/>
            <person name="Zhong Z.M."/>
            <person name="Liu X."/>
            <person name="Yu X."/>
            <person name="Liu D.K."/>
            <person name="Tu X.D."/>
            <person name="Liu B."/>
            <person name="Hao Y."/>
            <person name="Liao X.Y."/>
            <person name="Jiang Y.T."/>
            <person name="Sun W.H."/>
            <person name="Chen J."/>
            <person name="Chen Y.Q."/>
            <person name="Ai Y."/>
            <person name="Zhai J.W."/>
            <person name="Wu S.S."/>
            <person name="Zhou Z."/>
            <person name="Hsiao Y.Y."/>
            <person name="Wu W.L."/>
            <person name="Chen Y.Y."/>
            <person name="Lin Y.F."/>
            <person name="Hsu J.L."/>
            <person name="Li C.Y."/>
            <person name="Wang Z.W."/>
            <person name="Zhao X."/>
            <person name="Zhong W.Y."/>
            <person name="Ma X.K."/>
            <person name="Ma L."/>
            <person name="Huang J."/>
            <person name="Chen G.Z."/>
            <person name="Huang M.Z."/>
            <person name="Huang L."/>
            <person name="Peng D.H."/>
            <person name="Luo Y.B."/>
            <person name="Zou S.Q."/>
            <person name="Chen S.P."/>
            <person name="Lan S."/>
            <person name="Tsai W.C."/>
            <person name="Van de Peer Y."/>
            <person name="Liu Z.J."/>
        </authorList>
    </citation>
    <scope>NUCLEOTIDE SEQUENCE [LARGE SCALE GENOMIC DNA]</scope>
    <source>
        <strain evidence="4">Lor288</strain>
    </source>
</reference>
<keyword evidence="5" id="KW-1185">Reference proteome</keyword>
<dbReference type="Pfam" id="PF02348">
    <property type="entry name" value="CTP_transf_3"/>
    <property type="match status" value="1"/>
</dbReference>
<dbReference type="SUPFAM" id="SSF53448">
    <property type="entry name" value="Nucleotide-diphospho-sugar transferases"/>
    <property type="match status" value="1"/>
</dbReference>
<accession>A0ABR2MIC8</accession>
<evidence type="ECO:0000256" key="1">
    <source>
        <dbReference type="ARBA" id="ARBA00022679"/>
    </source>
</evidence>
<dbReference type="EMBL" id="JBBWWR010000007">
    <property type="protein sequence ID" value="KAK8963902.1"/>
    <property type="molecule type" value="Genomic_DNA"/>
</dbReference>
<organism evidence="4 5">
    <name type="scientific">Platanthera guangdongensis</name>
    <dbReference type="NCBI Taxonomy" id="2320717"/>
    <lineage>
        <taxon>Eukaryota</taxon>
        <taxon>Viridiplantae</taxon>
        <taxon>Streptophyta</taxon>
        <taxon>Embryophyta</taxon>
        <taxon>Tracheophyta</taxon>
        <taxon>Spermatophyta</taxon>
        <taxon>Magnoliopsida</taxon>
        <taxon>Liliopsida</taxon>
        <taxon>Asparagales</taxon>
        <taxon>Orchidaceae</taxon>
        <taxon>Orchidoideae</taxon>
        <taxon>Orchideae</taxon>
        <taxon>Orchidinae</taxon>
        <taxon>Platanthera</taxon>
    </lineage>
</organism>
<evidence type="ECO:0000256" key="3">
    <source>
        <dbReference type="SAM" id="Phobius"/>
    </source>
</evidence>
<proteinExistence type="predicted"/>
<gene>
    <name evidence="4" type="ORF">KSP40_PGU006912</name>
</gene>
<comment type="caution">
    <text evidence="4">The sequence shown here is derived from an EMBL/GenBank/DDBJ whole genome shotgun (WGS) entry which is preliminary data.</text>
</comment>
<dbReference type="Proteomes" id="UP001412067">
    <property type="component" value="Unassembled WGS sequence"/>
</dbReference>
<keyword evidence="3" id="KW-0472">Membrane</keyword>
<name>A0ABR2MIC8_9ASPA</name>
<keyword evidence="2" id="KW-0548">Nucleotidyltransferase</keyword>
<evidence type="ECO:0000313" key="5">
    <source>
        <dbReference type="Proteomes" id="UP001412067"/>
    </source>
</evidence>
<feature type="transmembrane region" description="Helical" evidence="3">
    <location>
        <begin position="18"/>
        <end position="39"/>
    </location>
</feature>
<dbReference type="InterPro" id="IPR003329">
    <property type="entry name" value="Cytidylyl_trans"/>
</dbReference>
<protein>
    <submittedName>
        <fullName evidence="4">Uncharacterized protein</fullName>
    </submittedName>
</protein>
<dbReference type="Gene3D" id="3.90.550.10">
    <property type="entry name" value="Spore Coat Polysaccharide Biosynthesis Protein SpsA, Chain A"/>
    <property type="match status" value="1"/>
</dbReference>